<keyword evidence="2" id="KW-1185">Reference proteome</keyword>
<dbReference type="Proteomes" id="UP000217895">
    <property type="component" value="Chromosome"/>
</dbReference>
<organism evidence="1 2">
    <name type="scientific">Leptolyngbya boryana NIES-2135</name>
    <dbReference type="NCBI Taxonomy" id="1973484"/>
    <lineage>
        <taxon>Bacteria</taxon>
        <taxon>Bacillati</taxon>
        <taxon>Cyanobacteriota</taxon>
        <taxon>Cyanophyceae</taxon>
        <taxon>Leptolyngbyales</taxon>
        <taxon>Leptolyngbyaceae</taxon>
        <taxon>Leptolyngbya group</taxon>
        <taxon>Leptolyngbya</taxon>
    </lineage>
</organism>
<dbReference type="AlphaFoldDB" id="A0A1Z4JDV2"/>
<evidence type="ECO:0000313" key="2">
    <source>
        <dbReference type="Proteomes" id="UP000217895"/>
    </source>
</evidence>
<protein>
    <submittedName>
        <fullName evidence="1">Uncharacterized protein</fullName>
    </submittedName>
</protein>
<dbReference type="EMBL" id="AP018203">
    <property type="protein sequence ID" value="BAY54942.1"/>
    <property type="molecule type" value="Genomic_DNA"/>
</dbReference>
<proteinExistence type="predicted"/>
<gene>
    <name evidence="1" type="ORF">NIES2135_17620</name>
</gene>
<name>A0A1Z4JDV2_LEPBY</name>
<evidence type="ECO:0000313" key="1">
    <source>
        <dbReference type="EMBL" id="BAY54942.1"/>
    </source>
</evidence>
<sequence length="103" mass="10678">MANQAQTADLDATIALLKNDLAKIDPEAAIANIEAWQQQLTGTEIAETLGELKLAIDGGVRSGEIPAILSALGHQVSSAVGSQEGSSASKLQELGQLLSNIRK</sequence>
<accession>A0A1Z4JDV2</accession>
<reference evidence="1 2" key="1">
    <citation type="submission" date="2017-06" db="EMBL/GenBank/DDBJ databases">
        <title>Genome sequencing of cyanobaciteial culture collection at National Institute for Environmental Studies (NIES).</title>
        <authorList>
            <person name="Hirose Y."/>
            <person name="Shimura Y."/>
            <person name="Fujisawa T."/>
            <person name="Nakamura Y."/>
            <person name="Kawachi M."/>
        </authorList>
    </citation>
    <scope>NUCLEOTIDE SEQUENCE [LARGE SCALE GENOMIC DNA]</scope>
    <source>
        <strain evidence="1 2">NIES-2135</strain>
    </source>
</reference>